<dbReference type="EMBL" id="LAZR01019892">
    <property type="protein sequence ID" value="KKL90871.1"/>
    <property type="molecule type" value="Genomic_DNA"/>
</dbReference>
<reference evidence="2" key="1">
    <citation type="journal article" date="2015" name="Nature">
        <title>Complex archaea that bridge the gap between prokaryotes and eukaryotes.</title>
        <authorList>
            <person name="Spang A."/>
            <person name="Saw J.H."/>
            <person name="Jorgensen S.L."/>
            <person name="Zaremba-Niedzwiedzka K."/>
            <person name="Martijn J."/>
            <person name="Lind A.E."/>
            <person name="van Eijk R."/>
            <person name="Schleper C."/>
            <person name="Guy L."/>
            <person name="Ettema T.J."/>
        </authorList>
    </citation>
    <scope>NUCLEOTIDE SEQUENCE</scope>
</reference>
<dbReference type="AlphaFoldDB" id="A0A0F9GK57"/>
<feature type="compositionally biased region" description="Basic and acidic residues" evidence="1">
    <location>
        <begin position="171"/>
        <end position="185"/>
    </location>
</feature>
<evidence type="ECO:0000256" key="1">
    <source>
        <dbReference type="SAM" id="MobiDB-lite"/>
    </source>
</evidence>
<evidence type="ECO:0008006" key="3">
    <source>
        <dbReference type="Google" id="ProtNLM"/>
    </source>
</evidence>
<protein>
    <recommendedName>
        <fullName evidence="3">Helix-turn-helix domain-containing protein</fullName>
    </recommendedName>
</protein>
<feature type="region of interest" description="Disordered" evidence="1">
    <location>
        <begin position="171"/>
        <end position="191"/>
    </location>
</feature>
<name>A0A0F9GK57_9ZZZZ</name>
<comment type="caution">
    <text evidence="2">The sequence shown here is derived from an EMBL/GenBank/DDBJ whole genome shotgun (WGS) entry which is preliminary data.</text>
</comment>
<sequence length="259" mass="29649">MARLFEHSNCPNPVQWGSSPVKTAYIRETDPETNKTKWLPVGWICTGCGVFRSKSGWFPTGKADPLCESRKPAREPALFTASTPAEESPVREEIIYPAEEMVLNKTYRFHHRLKGWADDITAETPEIALSYLEWDPADVDIRKVWKSSGKPGEAGHVTAGWGKLDLETPAREVEDSAHDDDDKARQTRRTGPRQFRIYPRMVAELLQISIEEVQEKLRSGEIPGWKDASRHWRVDLRWYLKQLRALGRSPAREGVRSRK</sequence>
<organism evidence="2">
    <name type="scientific">marine sediment metagenome</name>
    <dbReference type="NCBI Taxonomy" id="412755"/>
    <lineage>
        <taxon>unclassified sequences</taxon>
        <taxon>metagenomes</taxon>
        <taxon>ecological metagenomes</taxon>
    </lineage>
</organism>
<evidence type="ECO:0000313" key="2">
    <source>
        <dbReference type="EMBL" id="KKL90871.1"/>
    </source>
</evidence>
<accession>A0A0F9GK57</accession>
<proteinExistence type="predicted"/>
<gene>
    <name evidence="2" type="ORF">LCGC14_1900400</name>
</gene>